<evidence type="ECO:0000313" key="3">
    <source>
        <dbReference type="EMBL" id="QGN14696.1"/>
    </source>
</evidence>
<proteinExistence type="predicted"/>
<dbReference type="Pfam" id="PF22542">
    <property type="entry name" value="Utp8_C"/>
    <property type="match status" value="1"/>
</dbReference>
<name>A0ABX6ER29_KLUMA</name>
<dbReference type="Proteomes" id="UP000422736">
    <property type="component" value="Chromosome 2"/>
</dbReference>
<accession>A0ABX6ER29</accession>
<evidence type="ECO:0000259" key="1">
    <source>
        <dbReference type="Pfam" id="PF10395"/>
    </source>
</evidence>
<feature type="domain" description="Utp8 beta-propeller" evidence="1">
    <location>
        <begin position="1"/>
        <end position="365"/>
    </location>
</feature>
<dbReference type="EMBL" id="CP015055">
    <property type="protein sequence ID" value="QGN14696.1"/>
    <property type="molecule type" value="Genomic_DNA"/>
</dbReference>
<gene>
    <name evidence="3" type="primary">UTP8</name>
    <name evidence="3" type="ORF">FIM1_1363</name>
</gene>
<evidence type="ECO:0000313" key="4">
    <source>
        <dbReference type="Proteomes" id="UP000422736"/>
    </source>
</evidence>
<sequence>MASISQPFRLSALPKIPSLGNYASNKEYLQTIDGLNPSANKVNIGISGSSVSQYLINPTPKLVFNLSIPSTNIITACDVKEIADDQEVWCYALATKTSHLHLAIKPVIQDAMSSSNADITAQFKFKLQDKAVSIKVYPEAEKVLVVLKNGLIQTFDFQLKLVNTIDIAYDNLEFVQFFEDGKGSEFLFVLCQLKSNKICYKLFQVNDSKVCVELNSIILENNSLEDAKLCYQFGKLYMLKDSNELSIYQLPHLQLQSSIQLPFIEKGAIVSIKPVSSNRVLITSDNIIYLVDLLYNAILFKKELRNIKCIQLLSTAVIAENSDSNRKTIALGVSTKNGANPSSYLDVINIDVGTGTLKDCMGKGFMVKQKQRLQKLFNESNDEDDAELPSPDYEDIIKSLKACKKADNFDAIFFKKLSLNKEYYTDNDRFLNDSELLTKIIDCLFSKFQDEYPKALTYLLTHPLFPPAHAKGLLVRLKNNPRLFKQAIVTCPNLPLDDLLTELFNITNAELCLDITRRVLQDYKKESIKLGIKKLEKIDITNILDMILNSEKQETDLQLNKPQIFQLMSLIIDSIGLFSLDDEYLERLSSFVNRQVSKVEQNVELLHLLDNDTRHAAYMNNKNSSSSHSANTQPISAYTVEYLDC</sequence>
<organism evidence="3 4">
    <name type="scientific">Kluyveromyces marxianus</name>
    <name type="common">Yeast</name>
    <name type="synonym">Candida kefyr</name>
    <dbReference type="NCBI Taxonomy" id="4911"/>
    <lineage>
        <taxon>Eukaryota</taxon>
        <taxon>Fungi</taxon>
        <taxon>Dikarya</taxon>
        <taxon>Ascomycota</taxon>
        <taxon>Saccharomycotina</taxon>
        <taxon>Saccharomycetes</taxon>
        <taxon>Saccharomycetales</taxon>
        <taxon>Saccharomycetaceae</taxon>
        <taxon>Kluyveromyces</taxon>
    </lineage>
</organism>
<dbReference type="Pfam" id="PF10395">
    <property type="entry name" value="Utp8_b_propeller"/>
    <property type="match status" value="1"/>
</dbReference>
<evidence type="ECO:0000259" key="2">
    <source>
        <dbReference type="Pfam" id="PF22542"/>
    </source>
</evidence>
<protein>
    <submittedName>
        <fullName evidence="3">U3 small nucleolar RNA-associated protein 8</fullName>
    </submittedName>
</protein>
<keyword evidence="4" id="KW-1185">Reference proteome</keyword>
<dbReference type="InterPro" id="IPR053881">
    <property type="entry name" value="Utp8_C"/>
</dbReference>
<dbReference type="InterPro" id="IPR018843">
    <property type="entry name" value="Utp8_b-prop"/>
</dbReference>
<reference evidence="3 4" key="1">
    <citation type="submission" date="2016-03" db="EMBL/GenBank/DDBJ databases">
        <title>How can Kluyveromyces marxianus grow so fast - potential evolutionary course in Saccharomyces Complex revealed by comparative genomics.</title>
        <authorList>
            <person name="Mo W."/>
            <person name="Lu W."/>
            <person name="Yang X."/>
            <person name="Qi J."/>
            <person name="Lv H."/>
        </authorList>
    </citation>
    <scope>NUCLEOTIDE SEQUENCE [LARGE SCALE GENOMIC DNA]</scope>
    <source>
        <strain evidence="3 4">FIM1</strain>
    </source>
</reference>
<feature type="domain" description="Utp8 C-terminal" evidence="2">
    <location>
        <begin position="371"/>
        <end position="637"/>
    </location>
</feature>